<feature type="compositionally biased region" description="Low complexity" evidence="1">
    <location>
        <begin position="159"/>
        <end position="175"/>
    </location>
</feature>
<comment type="caution">
    <text evidence="2">The sequence shown here is derived from an EMBL/GenBank/DDBJ whole genome shotgun (WGS) entry which is preliminary data.</text>
</comment>
<feature type="region of interest" description="Disordered" evidence="1">
    <location>
        <begin position="346"/>
        <end position="400"/>
    </location>
</feature>
<evidence type="ECO:0000313" key="3">
    <source>
        <dbReference type="Proteomes" id="UP000707451"/>
    </source>
</evidence>
<keyword evidence="3" id="KW-1185">Reference proteome</keyword>
<evidence type="ECO:0000256" key="1">
    <source>
        <dbReference type="SAM" id="MobiDB-lite"/>
    </source>
</evidence>
<dbReference type="EMBL" id="JAHRHY010000015">
    <property type="protein sequence ID" value="KAG9063761.1"/>
    <property type="molecule type" value="Genomic_DNA"/>
</dbReference>
<feature type="region of interest" description="Disordered" evidence="1">
    <location>
        <begin position="18"/>
        <end position="71"/>
    </location>
</feature>
<feature type="region of interest" description="Disordered" evidence="1">
    <location>
        <begin position="89"/>
        <end position="178"/>
    </location>
</feature>
<gene>
    <name evidence="2" type="ORF">KI688_003873</name>
</gene>
<reference evidence="2" key="1">
    <citation type="submission" date="2021-06" db="EMBL/GenBank/DDBJ databases">
        <title>Genome Sequence of Mortierella hyaline Strain SCG-10, a Cold-Adapted, Nitrate-Reducing Fungus Isolated from Soil in Minnesota, USA.</title>
        <authorList>
            <person name="Aldossari N."/>
        </authorList>
    </citation>
    <scope>NUCLEOTIDE SEQUENCE</scope>
    <source>
        <strain evidence="2">SCG-10</strain>
    </source>
</reference>
<name>A0A9P8BQB0_9FUNG</name>
<proteinExistence type="predicted"/>
<dbReference type="AlphaFoldDB" id="A0A9P8BQB0"/>
<accession>A0A9P8BQB0</accession>
<dbReference type="Proteomes" id="UP000707451">
    <property type="component" value="Unassembled WGS sequence"/>
</dbReference>
<feature type="compositionally biased region" description="Low complexity" evidence="1">
    <location>
        <begin position="109"/>
        <end position="131"/>
    </location>
</feature>
<protein>
    <submittedName>
        <fullName evidence="2">Uncharacterized protein</fullName>
    </submittedName>
</protein>
<organism evidence="2 3">
    <name type="scientific">Linnemannia hyalina</name>
    <dbReference type="NCBI Taxonomy" id="64524"/>
    <lineage>
        <taxon>Eukaryota</taxon>
        <taxon>Fungi</taxon>
        <taxon>Fungi incertae sedis</taxon>
        <taxon>Mucoromycota</taxon>
        <taxon>Mortierellomycotina</taxon>
        <taxon>Mortierellomycetes</taxon>
        <taxon>Mortierellales</taxon>
        <taxon>Mortierellaceae</taxon>
        <taxon>Linnemannia</taxon>
    </lineage>
</organism>
<evidence type="ECO:0000313" key="2">
    <source>
        <dbReference type="EMBL" id="KAG9063761.1"/>
    </source>
</evidence>
<feature type="compositionally biased region" description="Low complexity" evidence="1">
    <location>
        <begin position="48"/>
        <end position="60"/>
    </location>
</feature>
<feature type="compositionally biased region" description="Low complexity" evidence="1">
    <location>
        <begin position="352"/>
        <end position="362"/>
    </location>
</feature>
<feature type="region of interest" description="Disordered" evidence="1">
    <location>
        <begin position="227"/>
        <end position="249"/>
    </location>
</feature>
<feature type="compositionally biased region" description="Polar residues" evidence="1">
    <location>
        <begin position="148"/>
        <end position="158"/>
    </location>
</feature>
<feature type="compositionally biased region" description="Polar residues" evidence="1">
    <location>
        <begin position="374"/>
        <end position="391"/>
    </location>
</feature>
<dbReference type="OrthoDB" id="5573882at2759"/>
<feature type="compositionally biased region" description="Polar residues" evidence="1">
    <location>
        <begin position="61"/>
        <end position="71"/>
    </location>
</feature>
<sequence length="499" mass="53168">MLSLIRPSSSLCLHQLTDSSSTTVPGAPASDSFQTASSLHNEKKKASKSSSVASTSTKASFLTSPTPTQLNNTSSYKDIVAQFTAKAPQPYGVIPPRRKRASGTGLVRSSSTSALTVSSTKKSKNNNSGSLPPSPTETVGNSVELLPTQLSSKPKSFLNNNNNSNTQSDNTSTDSCDGRQTQIIQPLFLSLQSFLPESTSSSTRLGFWANLKAHYLAAMATSISWPGSGSGNDDARSNNGSNQADDAFSPPIALRLSNSTPVAAVDATAPQSASLTLTDMLLSLPNVAAPSTHAYRGSMNYPVSVAAMDKFKPIRSDTIPLKTFTYHETPVIERLPVLTHIVKSPFRKTKESTPSTTAGSLSPPSPSSLPVTKNAKSGNTGKENSRTQDSSLLPPLPRHLAARETRSNAAYLRMMAAELRMIRARKLISPLKPRGYLPRRKEPFQAAKSSLSTCIEMASVEEDHPLSNLTFGSFSSVCSTDSFLSTSSAGYLTASEDFY</sequence>